<dbReference type="SUPFAM" id="SSF81593">
    <property type="entry name" value="Nucleotidyltransferase substrate binding subunit/domain"/>
    <property type="match status" value="1"/>
</dbReference>
<evidence type="ECO:0000313" key="2">
    <source>
        <dbReference type="Proteomes" id="UP000257479"/>
    </source>
</evidence>
<gene>
    <name evidence="1" type="ORF">DCP95_02125</name>
</gene>
<evidence type="ECO:0000313" key="1">
    <source>
        <dbReference type="EMBL" id="HAN23353.1"/>
    </source>
</evidence>
<dbReference type="Gene3D" id="1.20.120.330">
    <property type="entry name" value="Nucleotidyltransferases domain 2"/>
    <property type="match status" value="1"/>
</dbReference>
<organism evidence="1 2">
    <name type="scientific">Microbacterium ginsengisoli</name>
    <dbReference type="NCBI Taxonomy" id="400772"/>
    <lineage>
        <taxon>Bacteria</taxon>
        <taxon>Bacillati</taxon>
        <taxon>Actinomycetota</taxon>
        <taxon>Actinomycetes</taxon>
        <taxon>Micrococcales</taxon>
        <taxon>Microbacteriaceae</taxon>
        <taxon>Microbacterium</taxon>
    </lineage>
</organism>
<comment type="caution">
    <text evidence="1">The sequence shown here is derived from an EMBL/GenBank/DDBJ whole genome shotgun (WGS) entry which is preliminary data.</text>
</comment>
<dbReference type="AlphaFoldDB" id="A0A3C1KA68"/>
<dbReference type="Proteomes" id="UP000257479">
    <property type="component" value="Unassembled WGS sequence"/>
</dbReference>
<name>A0A3C1KA68_9MICO</name>
<feature type="non-terminal residue" evidence="1">
    <location>
        <position position="1"/>
    </location>
</feature>
<protein>
    <submittedName>
        <fullName evidence="1">Uncharacterized protein</fullName>
    </submittedName>
</protein>
<dbReference type="EMBL" id="DMNG01000034">
    <property type="protein sequence ID" value="HAN23353.1"/>
    <property type="molecule type" value="Genomic_DNA"/>
</dbReference>
<proteinExistence type="predicted"/>
<accession>A0A3C1KA68</accession>
<sequence length="65" mass="7408">LASRLRSANTLLSGQTSDVLPTDRARLEGIARLLEYPPGSATRVEEDWMRASRRARQVFERLFYG</sequence>
<reference evidence="1 2" key="1">
    <citation type="journal article" date="2018" name="Nat. Biotechnol.">
        <title>A standardized bacterial taxonomy based on genome phylogeny substantially revises the tree of life.</title>
        <authorList>
            <person name="Parks D.H."/>
            <person name="Chuvochina M."/>
            <person name="Waite D.W."/>
            <person name="Rinke C."/>
            <person name="Skarshewski A."/>
            <person name="Chaumeil P.A."/>
            <person name="Hugenholtz P."/>
        </authorList>
    </citation>
    <scope>NUCLEOTIDE SEQUENCE [LARGE SCALE GENOMIC DNA]</scope>
    <source>
        <strain evidence="1">UBA9152</strain>
    </source>
</reference>